<accession>A0A068QZR5</accession>
<keyword evidence="4" id="KW-0762">Sugar transport</keyword>
<dbReference type="PANTHER" id="PTHR33799">
    <property type="entry name" value="PTS PERMEASE-RELATED-RELATED"/>
    <property type="match status" value="1"/>
</dbReference>
<dbReference type="GO" id="GO:0016020">
    <property type="term" value="C:membrane"/>
    <property type="evidence" value="ECO:0007669"/>
    <property type="project" value="InterPro"/>
</dbReference>
<feature type="domain" description="PTS EIIA type-4" evidence="8">
    <location>
        <begin position="1"/>
        <end position="124"/>
    </location>
</feature>
<evidence type="ECO:0000256" key="7">
    <source>
        <dbReference type="ARBA" id="ARBA00022777"/>
    </source>
</evidence>
<dbReference type="InterPro" id="IPR036662">
    <property type="entry name" value="PTS_EIIA_man-typ_sf"/>
</dbReference>
<dbReference type="InterPro" id="IPR051471">
    <property type="entry name" value="Bacterial_PTS_sugar_comp"/>
</dbReference>
<comment type="subcellular location">
    <subcellularLocation>
        <location evidence="1">Cytoplasm</location>
    </subcellularLocation>
</comment>
<dbReference type="KEGG" id="xpo:XPG1_0599"/>
<gene>
    <name evidence="9" type="ORF">XPG1_0599</name>
</gene>
<dbReference type="InterPro" id="IPR033887">
    <property type="entry name" value="PTS_IIA_man"/>
</dbReference>
<keyword evidence="3" id="KW-0963">Cytoplasm</keyword>
<evidence type="ECO:0000256" key="4">
    <source>
        <dbReference type="ARBA" id="ARBA00022597"/>
    </source>
</evidence>
<reference evidence="9 10" key="1">
    <citation type="submission" date="2013-07" db="EMBL/GenBank/DDBJ databases">
        <authorList>
            <person name="Genoscope - CEA"/>
        </authorList>
    </citation>
    <scope>NUCLEOTIDE SEQUENCE [LARGE SCALE GENOMIC DNA]</scope>
    <source>
        <strain evidence="9 10">G6</strain>
    </source>
</reference>
<dbReference type="OrthoDB" id="3183705at2"/>
<name>A0A068QZR5_9GAMM</name>
<evidence type="ECO:0000313" key="9">
    <source>
        <dbReference type="EMBL" id="CDG20254.1"/>
    </source>
</evidence>
<dbReference type="STRING" id="1354304.XPG1_0599"/>
<dbReference type="InterPro" id="IPR004701">
    <property type="entry name" value="PTS_EIIA_man-typ"/>
</dbReference>
<evidence type="ECO:0000256" key="3">
    <source>
        <dbReference type="ARBA" id="ARBA00022490"/>
    </source>
</evidence>
<dbReference type="GO" id="GO:0005737">
    <property type="term" value="C:cytoplasm"/>
    <property type="evidence" value="ECO:0007669"/>
    <property type="project" value="UniProtKB-SubCell"/>
</dbReference>
<keyword evidence="10" id="KW-1185">Reference proteome</keyword>
<dbReference type="CDD" id="cd00006">
    <property type="entry name" value="PTS_IIA_man"/>
    <property type="match status" value="1"/>
</dbReference>
<keyword evidence="5" id="KW-0808">Transferase</keyword>
<keyword evidence="2" id="KW-0813">Transport</keyword>
<dbReference type="RefSeq" id="WP_045957716.1">
    <property type="nucleotide sequence ID" value="NZ_FO704551.1"/>
</dbReference>
<dbReference type="Gene3D" id="3.40.50.510">
    <property type="entry name" value="Phosphotransferase system, mannose-type IIA component"/>
    <property type="match status" value="1"/>
</dbReference>
<evidence type="ECO:0000256" key="5">
    <source>
        <dbReference type="ARBA" id="ARBA00022679"/>
    </source>
</evidence>
<sequence length="144" mass="15212">MLGIILSGHGGFASGLEQAMKQILGEQPQVIAIDFPASASPALLTAQFEAALAAFDESEGVVFLIDLLGGTPFRVASTLAMQKPNREVITGVNLQLLLEMVPECDGLSSTEFRLQALVCGHRGLTSLVDEMGRDRDAEIVEGGI</sequence>
<dbReference type="GO" id="GO:0016301">
    <property type="term" value="F:kinase activity"/>
    <property type="evidence" value="ECO:0007669"/>
    <property type="project" value="UniProtKB-KW"/>
</dbReference>
<keyword evidence="7" id="KW-0418">Kinase</keyword>
<dbReference type="GO" id="GO:0009401">
    <property type="term" value="P:phosphoenolpyruvate-dependent sugar phosphotransferase system"/>
    <property type="evidence" value="ECO:0007669"/>
    <property type="project" value="UniProtKB-KW"/>
</dbReference>
<evidence type="ECO:0000259" key="8">
    <source>
        <dbReference type="PROSITE" id="PS51096"/>
    </source>
</evidence>
<dbReference type="PANTHER" id="PTHR33799:SF1">
    <property type="entry name" value="PTS SYSTEM MANNOSE-SPECIFIC EIIAB COMPONENT-RELATED"/>
    <property type="match status" value="1"/>
</dbReference>
<organism evidence="9 10">
    <name type="scientific">Xenorhabdus poinarii G6</name>
    <dbReference type="NCBI Taxonomy" id="1354304"/>
    <lineage>
        <taxon>Bacteria</taxon>
        <taxon>Pseudomonadati</taxon>
        <taxon>Pseudomonadota</taxon>
        <taxon>Gammaproteobacteria</taxon>
        <taxon>Enterobacterales</taxon>
        <taxon>Morganellaceae</taxon>
        <taxon>Xenorhabdus</taxon>
    </lineage>
</organism>
<dbReference type="NCBIfam" id="NF040761">
    <property type="entry name" value="AgaF"/>
    <property type="match status" value="1"/>
</dbReference>
<dbReference type="EMBL" id="FO704551">
    <property type="protein sequence ID" value="CDG20254.1"/>
    <property type="molecule type" value="Genomic_DNA"/>
</dbReference>
<evidence type="ECO:0000256" key="1">
    <source>
        <dbReference type="ARBA" id="ARBA00004496"/>
    </source>
</evidence>
<dbReference type="SUPFAM" id="SSF53062">
    <property type="entry name" value="PTS system fructose IIA component-like"/>
    <property type="match status" value="1"/>
</dbReference>
<dbReference type="AlphaFoldDB" id="A0A068QZR5"/>
<dbReference type="PROSITE" id="PS51096">
    <property type="entry name" value="PTS_EIIA_TYPE_4"/>
    <property type="match status" value="1"/>
</dbReference>
<keyword evidence="6" id="KW-0598">Phosphotransferase system</keyword>
<dbReference type="Proteomes" id="UP000032735">
    <property type="component" value="Chromosome"/>
</dbReference>
<dbReference type="HOGENOM" id="CLU_123235_1_0_6"/>
<dbReference type="Pfam" id="PF03610">
    <property type="entry name" value="EIIA-man"/>
    <property type="match status" value="1"/>
</dbReference>
<evidence type="ECO:0000313" key="10">
    <source>
        <dbReference type="Proteomes" id="UP000032735"/>
    </source>
</evidence>
<proteinExistence type="predicted"/>
<protein>
    <recommendedName>
        <fullName evidence="8">PTS EIIA type-4 domain-containing protein</fullName>
    </recommendedName>
</protein>
<evidence type="ECO:0000256" key="6">
    <source>
        <dbReference type="ARBA" id="ARBA00022683"/>
    </source>
</evidence>
<evidence type="ECO:0000256" key="2">
    <source>
        <dbReference type="ARBA" id="ARBA00022448"/>
    </source>
</evidence>